<proteinExistence type="predicted"/>
<organism evidence="2">
    <name type="scientific">Odontella aurita</name>
    <dbReference type="NCBI Taxonomy" id="265563"/>
    <lineage>
        <taxon>Eukaryota</taxon>
        <taxon>Sar</taxon>
        <taxon>Stramenopiles</taxon>
        <taxon>Ochrophyta</taxon>
        <taxon>Bacillariophyta</taxon>
        <taxon>Mediophyceae</taxon>
        <taxon>Biddulphiophycidae</taxon>
        <taxon>Eupodiscales</taxon>
        <taxon>Odontellaceae</taxon>
        <taxon>Odontella</taxon>
    </lineage>
</organism>
<name>A0A7S4I9C0_9STRA</name>
<dbReference type="AlphaFoldDB" id="A0A7S4I9C0"/>
<gene>
    <name evidence="2" type="ORF">OAUR00152_LOCUS8937</name>
</gene>
<accession>A0A7S4I9C0</accession>
<evidence type="ECO:0000313" key="2">
    <source>
        <dbReference type="EMBL" id="CAE2222567.1"/>
    </source>
</evidence>
<dbReference type="EMBL" id="HBKQ01013026">
    <property type="protein sequence ID" value="CAE2222567.1"/>
    <property type="molecule type" value="Transcribed_RNA"/>
</dbReference>
<feature type="region of interest" description="Disordered" evidence="1">
    <location>
        <begin position="1"/>
        <end position="90"/>
    </location>
</feature>
<reference evidence="2" key="1">
    <citation type="submission" date="2021-01" db="EMBL/GenBank/DDBJ databases">
        <authorList>
            <person name="Corre E."/>
            <person name="Pelletier E."/>
            <person name="Niang G."/>
            <person name="Scheremetjew M."/>
            <person name="Finn R."/>
            <person name="Kale V."/>
            <person name="Holt S."/>
            <person name="Cochrane G."/>
            <person name="Meng A."/>
            <person name="Brown T."/>
            <person name="Cohen L."/>
        </authorList>
    </citation>
    <scope>NUCLEOTIDE SEQUENCE</scope>
    <source>
        <strain evidence="2">Isolate 1302-5</strain>
    </source>
</reference>
<sequence length="112" mass="12545">MPGGAPGGKGKKRPVLTPKQLKELENDDPLLRAERRLEETRPEDMLRFLDDRTDPNRPVDSLDISLDVKGKDSSKEEEESADGKEDGHWWSRTTAKVTKFQRKLATSSKGAA</sequence>
<feature type="compositionally biased region" description="Basic and acidic residues" evidence="1">
    <location>
        <begin position="20"/>
        <end position="57"/>
    </location>
</feature>
<evidence type="ECO:0000256" key="1">
    <source>
        <dbReference type="SAM" id="MobiDB-lite"/>
    </source>
</evidence>
<protein>
    <submittedName>
        <fullName evidence="2">Uncharacterized protein</fullName>
    </submittedName>
</protein>